<protein>
    <recommendedName>
        <fullName evidence="4">Molecular chaperone DnaJ</fullName>
    </recommendedName>
</protein>
<dbReference type="Proteomes" id="UP000663873">
    <property type="component" value="Unassembled WGS sequence"/>
</dbReference>
<dbReference type="InterPro" id="IPR008971">
    <property type="entry name" value="HSP40/DnaJ_pept-bd"/>
</dbReference>
<dbReference type="GO" id="GO:0030544">
    <property type="term" value="F:Hsp70 protein binding"/>
    <property type="evidence" value="ECO:0007669"/>
    <property type="project" value="InterPro"/>
</dbReference>
<dbReference type="Gene3D" id="2.60.260.20">
    <property type="entry name" value="Urease metallochaperone UreE, N-terminal domain"/>
    <property type="match status" value="1"/>
</dbReference>
<sequence length="66" mass="7026">GHSNMGGGRPRRRKGDDIAHPLKVTLEQLYKGDTSALEISRKVLCPTCNGVGGREGAKQTCTSCRG</sequence>
<dbReference type="SUPFAM" id="SSF49493">
    <property type="entry name" value="HSP40/DnaJ peptide-binding domain"/>
    <property type="match status" value="1"/>
</dbReference>
<evidence type="ECO:0008006" key="4">
    <source>
        <dbReference type="Google" id="ProtNLM"/>
    </source>
</evidence>
<keyword evidence="3" id="KW-1185">Reference proteome</keyword>
<gene>
    <name evidence="2" type="ORF">UJA718_LOCUS43399</name>
</gene>
<dbReference type="EMBL" id="CAJOBP010060456">
    <property type="protein sequence ID" value="CAF4849366.1"/>
    <property type="molecule type" value="Genomic_DNA"/>
</dbReference>
<name>A0A821S4J5_9BILA</name>
<accession>A0A821S4J5</accession>
<dbReference type="Gene3D" id="2.10.230.10">
    <property type="entry name" value="Heat shock protein DnaJ, cysteine-rich domain"/>
    <property type="match status" value="1"/>
</dbReference>
<evidence type="ECO:0000313" key="2">
    <source>
        <dbReference type="EMBL" id="CAF4849366.1"/>
    </source>
</evidence>
<feature type="region of interest" description="Disordered" evidence="1">
    <location>
        <begin position="1"/>
        <end position="20"/>
    </location>
</feature>
<dbReference type="AlphaFoldDB" id="A0A821S4J5"/>
<dbReference type="GO" id="GO:0006457">
    <property type="term" value="P:protein folding"/>
    <property type="evidence" value="ECO:0007669"/>
    <property type="project" value="InterPro"/>
</dbReference>
<feature type="non-terminal residue" evidence="2">
    <location>
        <position position="1"/>
    </location>
</feature>
<proteinExistence type="predicted"/>
<dbReference type="PANTHER" id="PTHR43888">
    <property type="entry name" value="DNAJ-LIKE-2, ISOFORM A-RELATED"/>
    <property type="match status" value="1"/>
</dbReference>
<feature type="non-terminal residue" evidence="2">
    <location>
        <position position="66"/>
    </location>
</feature>
<organism evidence="2 3">
    <name type="scientific">Rotaria socialis</name>
    <dbReference type="NCBI Taxonomy" id="392032"/>
    <lineage>
        <taxon>Eukaryota</taxon>
        <taxon>Metazoa</taxon>
        <taxon>Spiralia</taxon>
        <taxon>Gnathifera</taxon>
        <taxon>Rotifera</taxon>
        <taxon>Eurotatoria</taxon>
        <taxon>Bdelloidea</taxon>
        <taxon>Philodinida</taxon>
        <taxon>Philodinidae</taxon>
        <taxon>Rotaria</taxon>
    </lineage>
</organism>
<evidence type="ECO:0000256" key="1">
    <source>
        <dbReference type="SAM" id="MobiDB-lite"/>
    </source>
</evidence>
<dbReference type="InterPro" id="IPR044713">
    <property type="entry name" value="DNJA1/2-like"/>
</dbReference>
<reference evidence="2" key="1">
    <citation type="submission" date="2021-02" db="EMBL/GenBank/DDBJ databases">
        <authorList>
            <person name="Nowell W R."/>
        </authorList>
    </citation>
    <scope>NUCLEOTIDE SEQUENCE</scope>
</reference>
<dbReference type="GO" id="GO:0051082">
    <property type="term" value="F:unfolded protein binding"/>
    <property type="evidence" value="ECO:0007669"/>
    <property type="project" value="InterPro"/>
</dbReference>
<evidence type="ECO:0000313" key="3">
    <source>
        <dbReference type="Proteomes" id="UP000663873"/>
    </source>
</evidence>
<comment type="caution">
    <text evidence="2">The sequence shown here is derived from an EMBL/GenBank/DDBJ whole genome shotgun (WGS) entry which is preliminary data.</text>
</comment>